<comment type="caution">
    <text evidence="2">The sequence shown here is derived from an EMBL/GenBank/DDBJ whole genome shotgun (WGS) entry which is preliminary data.</text>
</comment>
<evidence type="ECO:0000259" key="1">
    <source>
        <dbReference type="Pfam" id="PF05168"/>
    </source>
</evidence>
<dbReference type="InterPro" id="IPR007842">
    <property type="entry name" value="HEPN_dom"/>
</dbReference>
<dbReference type="EMBL" id="VBAN01000079">
    <property type="protein sequence ID" value="TMI84081.1"/>
    <property type="molecule type" value="Genomic_DNA"/>
</dbReference>
<organism evidence="2 3">
    <name type="scientific">Candidatus Segetimicrobium genomatis</name>
    <dbReference type="NCBI Taxonomy" id="2569760"/>
    <lineage>
        <taxon>Bacteria</taxon>
        <taxon>Bacillati</taxon>
        <taxon>Candidatus Sysuimicrobiota</taxon>
        <taxon>Candidatus Sysuimicrobiia</taxon>
        <taxon>Candidatus Sysuimicrobiales</taxon>
        <taxon>Candidatus Segetimicrobiaceae</taxon>
        <taxon>Candidatus Segetimicrobium</taxon>
    </lineage>
</organism>
<dbReference type="AlphaFoldDB" id="A0A537JKK9"/>
<gene>
    <name evidence="2" type="ORF">E6H03_02640</name>
</gene>
<accession>A0A537JKK9</accession>
<dbReference type="Pfam" id="PF05168">
    <property type="entry name" value="HEPN"/>
    <property type="match status" value="1"/>
</dbReference>
<reference evidence="2 3" key="1">
    <citation type="journal article" date="2019" name="Nat. Microbiol.">
        <title>Mediterranean grassland soil C-N compound turnover is dependent on rainfall and depth, and is mediated by genomically divergent microorganisms.</title>
        <authorList>
            <person name="Diamond S."/>
            <person name="Andeer P.F."/>
            <person name="Li Z."/>
            <person name="Crits-Christoph A."/>
            <person name="Burstein D."/>
            <person name="Anantharaman K."/>
            <person name="Lane K.R."/>
            <person name="Thomas B.C."/>
            <person name="Pan C."/>
            <person name="Northen T.R."/>
            <person name="Banfield J.F."/>
        </authorList>
    </citation>
    <scope>NUCLEOTIDE SEQUENCE [LARGE SCALE GENOMIC DNA]</scope>
    <source>
        <strain evidence="2">NP_6</strain>
    </source>
</reference>
<name>A0A537JKK9_9BACT</name>
<proteinExistence type="predicted"/>
<dbReference type="Gene3D" id="1.20.120.330">
    <property type="entry name" value="Nucleotidyltransferases domain 2"/>
    <property type="match status" value="1"/>
</dbReference>
<evidence type="ECO:0000313" key="3">
    <source>
        <dbReference type="Proteomes" id="UP000318093"/>
    </source>
</evidence>
<feature type="domain" description="HEPN" evidence="1">
    <location>
        <begin position="23"/>
        <end position="130"/>
    </location>
</feature>
<dbReference type="Proteomes" id="UP000318093">
    <property type="component" value="Unassembled WGS sequence"/>
</dbReference>
<sequence>MSNPFAELEHQLERIPIRRLEIERLLEKMDHDLDAAEYNLNKMPDRAVKMAHEAILSGCTALMIAYGYRSKVNGHHYVTIRFAQLALPAHKAMFDHAERLRRLRHQVTYGTEYTVSEEEAAGALQLVHQLAPVLKKAALEALTRSERK</sequence>
<protein>
    <submittedName>
        <fullName evidence="2">HEPN domain-containing protein</fullName>
    </submittedName>
</protein>
<evidence type="ECO:0000313" key="2">
    <source>
        <dbReference type="EMBL" id="TMI84081.1"/>
    </source>
</evidence>